<evidence type="ECO:0000259" key="2">
    <source>
        <dbReference type="PROSITE" id="PS50211"/>
    </source>
</evidence>
<reference evidence="3" key="2">
    <citation type="submission" date="2025-09" db="UniProtKB">
        <authorList>
            <consortium name="Ensembl"/>
        </authorList>
    </citation>
    <scope>IDENTIFICATION</scope>
</reference>
<keyword evidence="1" id="KW-0344">Guanine-nucleotide releasing factor</keyword>
<dbReference type="InterPro" id="IPR001194">
    <property type="entry name" value="cDENN_dom"/>
</dbReference>
<dbReference type="InterPro" id="IPR037516">
    <property type="entry name" value="Tripartite_DENN"/>
</dbReference>
<dbReference type="SMART" id="SM00799">
    <property type="entry name" value="DENN"/>
    <property type="match status" value="1"/>
</dbReference>
<name>S4RUT0_PETMA</name>
<sequence length="232" mass="26831">VLWKYPEDYYKQDVLGTIPKFCFPFDMTSVANESGATFRSVLFIEEGEPREVWCRSRLHDSVCVCVCCAFFSSYLPWFDVFHRLLNTLAEHINKKSWKWQLKSRSWITLSSLWTRSMMKPSVPVLVMVLTYFISPDLRELPTIPENRNLTEFTVAVDVPSTLQLYASLLNERRIIVTSSKISTLSSCIHALALLLYPMSWQHVYIPLLPPHLLEYCSAPMPFLIGVHSSLMD</sequence>
<dbReference type="GO" id="GO:0006897">
    <property type="term" value="P:endocytosis"/>
    <property type="evidence" value="ECO:0007669"/>
    <property type="project" value="TreeGrafter"/>
</dbReference>
<dbReference type="GO" id="GO:1901981">
    <property type="term" value="F:phosphatidylinositol phosphate binding"/>
    <property type="evidence" value="ECO:0007669"/>
    <property type="project" value="TreeGrafter"/>
</dbReference>
<dbReference type="GO" id="GO:0005829">
    <property type="term" value="C:cytosol"/>
    <property type="evidence" value="ECO:0007669"/>
    <property type="project" value="TreeGrafter"/>
</dbReference>
<dbReference type="GO" id="GO:0032456">
    <property type="term" value="P:endocytic recycling"/>
    <property type="evidence" value="ECO:0007669"/>
    <property type="project" value="TreeGrafter"/>
</dbReference>
<dbReference type="PROSITE" id="PS50211">
    <property type="entry name" value="DENN"/>
    <property type="match status" value="1"/>
</dbReference>
<reference evidence="3" key="1">
    <citation type="submission" date="2025-08" db="UniProtKB">
        <authorList>
            <consortium name="Ensembl"/>
        </authorList>
    </citation>
    <scope>IDENTIFICATION</scope>
</reference>
<dbReference type="GeneTree" id="ENSGT00940000155446"/>
<dbReference type="HOGENOM" id="CLU_008196_0_0_1"/>
<protein>
    <recommendedName>
        <fullName evidence="2">UDENN domain-containing protein</fullName>
    </recommendedName>
</protein>
<dbReference type="InterPro" id="IPR040032">
    <property type="entry name" value="DENND1A/B/C"/>
</dbReference>
<dbReference type="InterPro" id="IPR043153">
    <property type="entry name" value="DENN_C"/>
</dbReference>
<dbReference type="PANTHER" id="PTHR13196:SF14">
    <property type="entry name" value="UDENN DOMAIN-CONTAINING PROTEIN"/>
    <property type="match status" value="1"/>
</dbReference>
<dbReference type="Gene3D" id="3.30.450.200">
    <property type="match status" value="1"/>
</dbReference>
<organism evidence="3">
    <name type="scientific">Petromyzon marinus</name>
    <name type="common">Sea lamprey</name>
    <dbReference type="NCBI Taxonomy" id="7757"/>
    <lineage>
        <taxon>Eukaryota</taxon>
        <taxon>Metazoa</taxon>
        <taxon>Chordata</taxon>
        <taxon>Craniata</taxon>
        <taxon>Vertebrata</taxon>
        <taxon>Cyclostomata</taxon>
        <taxon>Hyperoartia</taxon>
        <taxon>Petromyzontiformes</taxon>
        <taxon>Petromyzontidae</taxon>
        <taxon>Petromyzon</taxon>
    </lineage>
</organism>
<dbReference type="Pfam" id="PF02141">
    <property type="entry name" value="DENN"/>
    <property type="match status" value="1"/>
</dbReference>
<accession>S4RUT0</accession>
<dbReference type="Gene3D" id="3.40.50.11500">
    <property type="match status" value="1"/>
</dbReference>
<dbReference type="Ensembl" id="ENSPMAT00000009009.1">
    <property type="protein sequence ID" value="ENSPMAP00000008970.1"/>
    <property type="gene ID" value="ENSPMAG00000008145.1"/>
</dbReference>
<dbReference type="PANTHER" id="PTHR13196">
    <property type="entry name" value="DENN DOMAIN-CONTAINING"/>
    <property type="match status" value="1"/>
</dbReference>
<dbReference type="GO" id="GO:0005085">
    <property type="term" value="F:guanyl-nucleotide exchange factor activity"/>
    <property type="evidence" value="ECO:0007669"/>
    <property type="project" value="UniProtKB-KW"/>
</dbReference>
<evidence type="ECO:0000313" key="3">
    <source>
        <dbReference type="Ensembl" id="ENSPMAP00000008970.1"/>
    </source>
</evidence>
<feature type="domain" description="UDENN" evidence="2">
    <location>
        <begin position="1"/>
        <end position="232"/>
    </location>
</feature>
<proteinExistence type="predicted"/>
<evidence type="ECO:0000256" key="1">
    <source>
        <dbReference type="ARBA" id="ARBA00022658"/>
    </source>
</evidence>
<dbReference type="AlphaFoldDB" id="S4RUT0"/>